<evidence type="ECO:0000313" key="3">
    <source>
        <dbReference type="EMBL" id="TVZ02319.1"/>
    </source>
</evidence>
<evidence type="ECO:0000256" key="1">
    <source>
        <dbReference type="ARBA" id="ARBA00007689"/>
    </source>
</evidence>
<dbReference type="EMBL" id="RPFW01000005">
    <property type="protein sequence ID" value="TVZ02319.1"/>
    <property type="molecule type" value="Genomic_DNA"/>
</dbReference>
<comment type="caution">
    <text evidence="3">The sequence shown here is derived from an EMBL/GenBank/DDBJ whole genome shotgun (WGS) entry which is preliminary data.</text>
</comment>
<name>A0A6P2BT79_9ACTN</name>
<evidence type="ECO:0000313" key="4">
    <source>
        <dbReference type="Proteomes" id="UP000460272"/>
    </source>
</evidence>
<proteinExistence type="inferred from homology"/>
<dbReference type="InterPro" id="IPR011008">
    <property type="entry name" value="Dimeric_a/b-barrel"/>
</dbReference>
<feature type="domain" description="YCII-related" evidence="2">
    <location>
        <begin position="27"/>
        <end position="93"/>
    </location>
</feature>
<evidence type="ECO:0000259" key="2">
    <source>
        <dbReference type="Pfam" id="PF03795"/>
    </source>
</evidence>
<dbReference type="Pfam" id="PF03795">
    <property type="entry name" value="YCII"/>
    <property type="match status" value="1"/>
</dbReference>
<dbReference type="SUPFAM" id="SSF54909">
    <property type="entry name" value="Dimeric alpha+beta barrel"/>
    <property type="match status" value="1"/>
</dbReference>
<sequence>MAAVELYAVRQRRGGPWNWARDLHGQAGFDDHARFVEDLVNSGFIVLGGPLQGEREVLIIVSALDEDTVRRRFADDPWIQNGMLTLTTVERWTILLDGLPGRLPNPTDDLPAT</sequence>
<dbReference type="OrthoDB" id="7375809at2"/>
<dbReference type="Proteomes" id="UP000460272">
    <property type="component" value="Unassembled WGS sequence"/>
</dbReference>
<comment type="similarity">
    <text evidence="1">Belongs to the YciI family.</text>
</comment>
<gene>
    <name evidence="3" type="ORF">EAS64_26265</name>
</gene>
<organism evidence="3 4">
    <name type="scientific">Trebonia kvetii</name>
    <dbReference type="NCBI Taxonomy" id="2480626"/>
    <lineage>
        <taxon>Bacteria</taxon>
        <taxon>Bacillati</taxon>
        <taxon>Actinomycetota</taxon>
        <taxon>Actinomycetes</taxon>
        <taxon>Streptosporangiales</taxon>
        <taxon>Treboniaceae</taxon>
        <taxon>Trebonia</taxon>
    </lineage>
</organism>
<keyword evidence="4" id="KW-1185">Reference proteome</keyword>
<reference evidence="3 4" key="1">
    <citation type="submission" date="2018-11" db="EMBL/GenBank/DDBJ databases">
        <title>Trebonia kvetii gen.nov., sp.nov., a novel acidophilic actinobacterium, and proposal of the new actinobacterial family Treboniaceae fam. nov.</title>
        <authorList>
            <person name="Rapoport D."/>
            <person name="Sagova-Mareckova M."/>
            <person name="Sedlacek I."/>
            <person name="Provaznik J."/>
            <person name="Kralova S."/>
            <person name="Pavlinic D."/>
            <person name="Benes V."/>
            <person name="Kopecky J."/>
        </authorList>
    </citation>
    <scope>NUCLEOTIDE SEQUENCE [LARGE SCALE GENOMIC DNA]</scope>
    <source>
        <strain evidence="3 4">15Tr583</strain>
    </source>
</reference>
<accession>A0A6P2BT79</accession>
<dbReference type="AlphaFoldDB" id="A0A6P2BT79"/>
<dbReference type="InterPro" id="IPR005545">
    <property type="entry name" value="YCII"/>
</dbReference>
<dbReference type="Gene3D" id="3.30.70.1060">
    <property type="entry name" value="Dimeric alpha+beta barrel"/>
    <property type="match status" value="1"/>
</dbReference>
<protein>
    <recommendedName>
        <fullName evidence="2">YCII-related domain-containing protein</fullName>
    </recommendedName>
</protein>